<protein>
    <submittedName>
        <fullName evidence="2">Uncharacterized protein</fullName>
    </submittedName>
</protein>
<evidence type="ECO:0000313" key="3">
    <source>
        <dbReference type="Proteomes" id="UP000076858"/>
    </source>
</evidence>
<proteinExistence type="predicted"/>
<dbReference type="AlphaFoldDB" id="A0A162D438"/>
<dbReference type="Proteomes" id="UP000076858">
    <property type="component" value="Unassembled WGS sequence"/>
</dbReference>
<organism evidence="2 3">
    <name type="scientific">Daphnia magna</name>
    <dbReference type="NCBI Taxonomy" id="35525"/>
    <lineage>
        <taxon>Eukaryota</taxon>
        <taxon>Metazoa</taxon>
        <taxon>Ecdysozoa</taxon>
        <taxon>Arthropoda</taxon>
        <taxon>Crustacea</taxon>
        <taxon>Branchiopoda</taxon>
        <taxon>Diplostraca</taxon>
        <taxon>Cladocera</taxon>
        <taxon>Anomopoda</taxon>
        <taxon>Daphniidae</taxon>
        <taxon>Daphnia</taxon>
    </lineage>
</organism>
<comment type="caution">
    <text evidence="2">The sequence shown here is derived from an EMBL/GenBank/DDBJ whole genome shotgun (WGS) entry which is preliminary data.</text>
</comment>
<feature type="region of interest" description="Disordered" evidence="1">
    <location>
        <begin position="30"/>
        <end position="71"/>
    </location>
</feature>
<accession>A0A162D438</accession>
<name>A0A162D438_9CRUS</name>
<dbReference type="EMBL" id="LRGB01002664">
    <property type="protein sequence ID" value="KZS06624.1"/>
    <property type="molecule type" value="Genomic_DNA"/>
</dbReference>
<gene>
    <name evidence="2" type="ORF">APZ42_029877</name>
</gene>
<evidence type="ECO:0000313" key="2">
    <source>
        <dbReference type="EMBL" id="KZS06624.1"/>
    </source>
</evidence>
<evidence type="ECO:0000256" key="1">
    <source>
        <dbReference type="SAM" id="MobiDB-lite"/>
    </source>
</evidence>
<feature type="compositionally biased region" description="Acidic residues" evidence="1">
    <location>
        <begin position="59"/>
        <end position="71"/>
    </location>
</feature>
<reference evidence="2 3" key="1">
    <citation type="submission" date="2016-03" db="EMBL/GenBank/DDBJ databases">
        <title>EvidentialGene: Evidence-directed Construction of Genes on Genomes.</title>
        <authorList>
            <person name="Gilbert D.G."/>
            <person name="Choi J.-H."/>
            <person name="Mockaitis K."/>
            <person name="Colbourne J."/>
            <person name="Pfrender M."/>
        </authorList>
    </citation>
    <scope>NUCLEOTIDE SEQUENCE [LARGE SCALE GENOMIC DNA]</scope>
    <source>
        <strain evidence="2 3">Xinb3</strain>
        <tissue evidence="2">Complete organism</tissue>
    </source>
</reference>
<sequence length="102" mass="11724">MLELGNLTKLLPLQAAPALTCSCQAYRLQGKGEVSSGPEKTESYEEDQPRDEESTNDFFSEEEDCEDNWDNTYEEDIVDNGERRERMNTVVGEKGEWLSLRR</sequence>
<keyword evidence="3" id="KW-1185">Reference proteome</keyword>